<dbReference type="EMBL" id="CABFPH010000065">
    <property type="protein sequence ID" value="VUD73278.1"/>
    <property type="molecule type" value="Genomic_DNA"/>
</dbReference>
<protein>
    <recommendedName>
        <fullName evidence="3">Peptidase M10 metallopeptidase domain-containing protein</fullName>
    </recommendedName>
</protein>
<sequence length="200" mass="21355">MTVRSWNRPSPLSVFAKSGFTGGGWATVLRDAIKIFNDLMATNGVKVALAEAKEEAGAHIIVDAVAKQASFSYGGASYSKPFSGDGLHGLTVPVAEQDTGLIDRSFVFVPATPRIDAANKKSREVGQDARRFILVHEFIHAAGLSNDEHTLEDVFCFPGEFVQGNSAGADKIQPWGGLGKPMPPCTIIAKTVSNLQKAWP</sequence>
<dbReference type="Proteomes" id="UP000410984">
    <property type="component" value="Unassembled WGS sequence"/>
</dbReference>
<accession>A0A509EGJ3</accession>
<gene>
    <name evidence="1" type="ORF">MET9862_03893</name>
</gene>
<evidence type="ECO:0000313" key="1">
    <source>
        <dbReference type="EMBL" id="VUD73278.1"/>
    </source>
</evidence>
<organism evidence="1 2">
    <name type="scientific">Methylobacterium symbioticum</name>
    <dbReference type="NCBI Taxonomy" id="2584084"/>
    <lineage>
        <taxon>Bacteria</taxon>
        <taxon>Pseudomonadati</taxon>
        <taxon>Pseudomonadota</taxon>
        <taxon>Alphaproteobacteria</taxon>
        <taxon>Hyphomicrobiales</taxon>
        <taxon>Methylobacteriaceae</taxon>
        <taxon>Methylobacterium</taxon>
    </lineage>
</organism>
<name>A0A509EGJ3_9HYPH</name>
<proteinExistence type="predicted"/>
<reference evidence="1 2" key="1">
    <citation type="submission" date="2019-06" db="EMBL/GenBank/DDBJ databases">
        <authorList>
            <person name="Rodrigo-Torres L."/>
            <person name="Arahal R. D."/>
            <person name="Lucena T."/>
        </authorList>
    </citation>
    <scope>NUCLEOTIDE SEQUENCE [LARGE SCALE GENOMIC DNA]</scope>
    <source>
        <strain evidence="1 2">SB0023/3</strain>
    </source>
</reference>
<keyword evidence="2" id="KW-1185">Reference proteome</keyword>
<evidence type="ECO:0008006" key="3">
    <source>
        <dbReference type="Google" id="ProtNLM"/>
    </source>
</evidence>
<evidence type="ECO:0000313" key="2">
    <source>
        <dbReference type="Proteomes" id="UP000410984"/>
    </source>
</evidence>
<dbReference type="AlphaFoldDB" id="A0A509EGJ3"/>